<organism evidence="1">
    <name type="scientific">Siphoviridae sp. ctyg07</name>
    <dbReference type="NCBI Taxonomy" id="2825747"/>
    <lineage>
        <taxon>Viruses</taxon>
        <taxon>Duplodnaviria</taxon>
        <taxon>Heunggongvirae</taxon>
        <taxon>Uroviricota</taxon>
        <taxon>Caudoviricetes</taxon>
    </lineage>
</organism>
<sequence>MPEQYVTIDGVSAPLHYTWVGEALAQAGSPEFSADLQSWDLLDAVFPDNPHLWNAGKYLLRFGRKGDAGKRVEDLRKAITYLERAINAEERHAG</sequence>
<dbReference type="EMBL" id="BK016243">
    <property type="protein sequence ID" value="DAG04383.1"/>
    <property type="molecule type" value="Genomic_DNA"/>
</dbReference>
<keyword evidence="1" id="KW-0808">Transferase</keyword>
<keyword evidence="1" id="KW-0418">Kinase</keyword>
<protein>
    <submittedName>
        <fullName evidence="1">Nucelotide kinase</fullName>
    </submittedName>
</protein>
<reference evidence="1" key="1">
    <citation type="journal article" date="2021" name="Proc. Natl. Acad. Sci. U.S.A.">
        <title>A Catalog of Tens of Thousands of Viruses from Human Metagenomes Reveals Hidden Associations with Chronic Diseases.</title>
        <authorList>
            <person name="Tisza M.J."/>
            <person name="Buck C.B."/>
        </authorList>
    </citation>
    <scope>NUCLEOTIDE SEQUENCE</scope>
    <source>
        <strain evidence="1">Ctyg07</strain>
    </source>
</reference>
<accession>A0A8S5VCM8</accession>
<dbReference type="GO" id="GO:0016301">
    <property type="term" value="F:kinase activity"/>
    <property type="evidence" value="ECO:0007669"/>
    <property type="project" value="UniProtKB-KW"/>
</dbReference>
<proteinExistence type="predicted"/>
<name>A0A8S5VCM8_9CAUD</name>
<evidence type="ECO:0000313" key="1">
    <source>
        <dbReference type="EMBL" id="DAG04383.1"/>
    </source>
</evidence>